<dbReference type="AlphaFoldDB" id="A0A1A6BF62"/>
<evidence type="ECO:0000313" key="4">
    <source>
        <dbReference type="Proteomes" id="UP000193928"/>
    </source>
</evidence>
<comment type="caution">
    <text evidence="1">The sequence shown here is derived from an EMBL/GenBank/DDBJ whole genome shotgun (WGS) entry which is preliminary data.</text>
</comment>
<proteinExistence type="predicted"/>
<sequence length="101" mass="11195">MTTTARLEQVGGISLIDLLGICEVQGRDGLPYPFWRTQPAAAPETNASMVAERLDGGDLNIFQQWARAYVEADIWVECRVNFTSADPDLRPDAQIKTLTRA</sequence>
<accession>A0A1A6BF62</accession>
<evidence type="ECO:0000313" key="3">
    <source>
        <dbReference type="Proteomes" id="UP000093757"/>
    </source>
</evidence>
<evidence type="ECO:0000313" key="2">
    <source>
        <dbReference type="EMBL" id="ORV83125.1"/>
    </source>
</evidence>
<reference evidence="1 3" key="2">
    <citation type="submission" date="2016-06" db="EMBL/GenBank/DDBJ databases">
        <authorList>
            <person name="Kjaerup R.B."/>
            <person name="Dalgaard T.S."/>
            <person name="Juul-Madsen H.R."/>
        </authorList>
    </citation>
    <scope>NUCLEOTIDE SEQUENCE [LARGE SCALE GENOMIC DNA]</scope>
    <source>
        <strain evidence="1 3">1245752.6</strain>
    </source>
</reference>
<dbReference type="EMBL" id="MAEM01000326">
    <property type="protein sequence ID" value="OBS00953.1"/>
    <property type="molecule type" value="Genomic_DNA"/>
</dbReference>
<name>A0A1A6BF62_MYCGO</name>
<dbReference type="EMBL" id="LQOY01000102">
    <property type="protein sequence ID" value="ORV83125.1"/>
    <property type="molecule type" value="Genomic_DNA"/>
</dbReference>
<organism evidence="1 3">
    <name type="scientific">Mycobacterium gordonae</name>
    <dbReference type="NCBI Taxonomy" id="1778"/>
    <lineage>
        <taxon>Bacteria</taxon>
        <taxon>Bacillati</taxon>
        <taxon>Actinomycetota</taxon>
        <taxon>Actinomycetes</taxon>
        <taxon>Mycobacteriales</taxon>
        <taxon>Mycobacteriaceae</taxon>
        <taxon>Mycobacterium</taxon>
    </lineage>
</organism>
<keyword evidence="4" id="KW-1185">Reference proteome</keyword>
<gene>
    <name evidence="1" type="ORF">A9W98_22510</name>
    <name evidence="2" type="ORF">AWC08_27675</name>
</gene>
<dbReference type="Proteomes" id="UP000193928">
    <property type="component" value="Unassembled WGS sequence"/>
</dbReference>
<evidence type="ECO:0000313" key="1">
    <source>
        <dbReference type="EMBL" id="OBS00953.1"/>
    </source>
</evidence>
<dbReference type="OrthoDB" id="4375220at2"/>
<protein>
    <submittedName>
        <fullName evidence="1">Uncharacterized protein</fullName>
    </submittedName>
</protein>
<dbReference type="RefSeq" id="WP_065134766.1">
    <property type="nucleotide sequence ID" value="NZ_JACKSU010000020.1"/>
</dbReference>
<reference evidence="2 4" key="1">
    <citation type="submission" date="2016-01" db="EMBL/GenBank/DDBJ databases">
        <title>The new phylogeny of the genus Mycobacterium.</title>
        <authorList>
            <person name="Tarcisio F."/>
            <person name="Conor M."/>
            <person name="Antonella G."/>
            <person name="Elisabetta G."/>
            <person name="Giulia F.S."/>
            <person name="Sara T."/>
            <person name="Anna F."/>
            <person name="Clotilde B."/>
            <person name="Roberto B."/>
            <person name="Veronica D.S."/>
            <person name="Fabio R."/>
            <person name="Monica P."/>
            <person name="Olivier J."/>
            <person name="Enrico T."/>
            <person name="Nicola S."/>
        </authorList>
    </citation>
    <scope>NUCLEOTIDE SEQUENCE [LARGE SCALE GENOMIC DNA]</scope>
    <source>
        <strain evidence="2 4">DSM 44160</strain>
    </source>
</reference>
<dbReference type="Proteomes" id="UP000093757">
    <property type="component" value="Unassembled WGS sequence"/>
</dbReference>